<accession>A0A6M4MIA2</accession>
<evidence type="ECO:0000256" key="2">
    <source>
        <dbReference type="ARBA" id="ARBA00022723"/>
    </source>
</evidence>
<feature type="domain" description="Metallo-beta-lactamase" evidence="7">
    <location>
        <begin position="1"/>
        <end position="205"/>
    </location>
</feature>
<dbReference type="Gene3D" id="3.40.50.10710">
    <property type="entry name" value="Metallo-hydrolase/oxidoreductase"/>
    <property type="match status" value="1"/>
</dbReference>
<dbReference type="GO" id="GO:0046872">
    <property type="term" value="F:metal ion binding"/>
    <property type="evidence" value="ECO:0007669"/>
    <property type="project" value="UniProtKB-KW"/>
</dbReference>
<dbReference type="SUPFAM" id="SSF56281">
    <property type="entry name" value="Metallo-hydrolase/oxidoreductase"/>
    <property type="match status" value="1"/>
</dbReference>
<dbReference type="EMBL" id="CP052766">
    <property type="protein sequence ID" value="QJR82330.1"/>
    <property type="molecule type" value="Genomic_DNA"/>
</dbReference>
<dbReference type="RefSeq" id="WP_083638478.1">
    <property type="nucleotide sequence ID" value="NZ_CP052766.1"/>
</dbReference>
<dbReference type="Proteomes" id="UP000219285">
    <property type="component" value="Chromosome"/>
</dbReference>
<dbReference type="GO" id="GO:0003723">
    <property type="term" value="F:RNA binding"/>
    <property type="evidence" value="ECO:0007669"/>
    <property type="project" value="UniProtKB-KW"/>
</dbReference>
<dbReference type="SMART" id="SM00849">
    <property type="entry name" value="Lactamase_B"/>
    <property type="match status" value="1"/>
</dbReference>
<dbReference type="Pfam" id="PF22505">
    <property type="entry name" value="RNase_J_b_CASP"/>
    <property type="match status" value="1"/>
</dbReference>
<keyword evidence="4" id="KW-0862">Zinc</keyword>
<keyword evidence="5" id="KW-0269">Exonuclease</keyword>
<dbReference type="KEGG" id="apel:CA267_017015"/>
<dbReference type="CDD" id="cd07714">
    <property type="entry name" value="RNaseJ_MBL-fold"/>
    <property type="match status" value="1"/>
</dbReference>
<evidence type="ECO:0000256" key="3">
    <source>
        <dbReference type="ARBA" id="ARBA00022801"/>
    </source>
</evidence>
<evidence type="ECO:0000313" key="9">
    <source>
        <dbReference type="Proteomes" id="UP000219285"/>
    </source>
</evidence>
<dbReference type="Pfam" id="PF00753">
    <property type="entry name" value="Lactamase_B"/>
    <property type="match status" value="1"/>
</dbReference>
<protein>
    <submittedName>
        <fullName evidence="8">Ribonuclease J</fullName>
    </submittedName>
</protein>
<dbReference type="Gene3D" id="3.60.15.10">
    <property type="entry name" value="Ribonuclease Z/Hydroxyacylglutathione hydrolase-like"/>
    <property type="match status" value="1"/>
</dbReference>
<evidence type="ECO:0000313" key="8">
    <source>
        <dbReference type="EMBL" id="QJR82330.1"/>
    </source>
</evidence>
<evidence type="ECO:0000259" key="7">
    <source>
        <dbReference type="SMART" id="SM00849"/>
    </source>
</evidence>
<organism evidence="8 9">
    <name type="scientific">Alteromonas pelagimontana</name>
    <dbReference type="NCBI Taxonomy" id="1858656"/>
    <lineage>
        <taxon>Bacteria</taxon>
        <taxon>Pseudomonadati</taxon>
        <taxon>Pseudomonadota</taxon>
        <taxon>Gammaproteobacteria</taxon>
        <taxon>Alteromonadales</taxon>
        <taxon>Alteromonadaceae</taxon>
        <taxon>Alteromonas/Salinimonas group</taxon>
        <taxon>Alteromonas</taxon>
    </lineage>
</organism>
<dbReference type="InterPro" id="IPR042173">
    <property type="entry name" value="RNase_J_2"/>
</dbReference>
<dbReference type="PANTHER" id="PTHR43694">
    <property type="entry name" value="RIBONUCLEASE J"/>
    <property type="match status" value="1"/>
</dbReference>
<reference evidence="8 9" key="2">
    <citation type="submission" date="2020-04" db="EMBL/GenBank/DDBJ databases">
        <title>Complete genome sequence of Alteromonas pelagimontana 5.12T.</title>
        <authorList>
            <person name="Sinha R.K."/>
            <person name="Krishnan K.P."/>
            <person name="Kurian J.P."/>
        </authorList>
    </citation>
    <scope>NUCLEOTIDE SEQUENCE [LARGE SCALE GENOMIC DNA]</scope>
    <source>
        <strain evidence="8 9">5.12</strain>
    </source>
</reference>
<keyword evidence="1" id="KW-0540">Nuclease</keyword>
<keyword evidence="2" id="KW-0479">Metal-binding</keyword>
<dbReference type="InterPro" id="IPR055132">
    <property type="entry name" value="RNase_J_b_CASP"/>
</dbReference>
<proteinExistence type="predicted"/>
<evidence type="ECO:0000256" key="1">
    <source>
        <dbReference type="ARBA" id="ARBA00022722"/>
    </source>
</evidence>
<evidence type="ECO:0000256" key="4">
    <source>
        <dbReference type="ARBA" id="ARBA00022833"/>
    </source>
</evidence>
<dbReference type="OrthoDB" id="9803916at2"/>
<dbReference type="AlphaFoldDB" id="A0A6M4MIA2"/>
<keyword evidence="3" id="KW-0378">Hydrolase</keyword>
<evidence type="ECO:0000256" key="6">
    <source>
        <dbReference type="ARBA" id="ARBA00022884"/>
    </source>
</evidence>
<name>A0A6M4MIA2_9ALTE</name>
<sequence length="434" mass="47620">MNLNLYGHAGHWLMVDCGVSFDEPLVPPHKPGSQSSDRYEVVAPDPGFIVQQRERLCGMVITHAHEDHVGAVPYLWQRFRCPIYTTAFTAEVLRRKLAQVGLSAKVPIIEVSSAAVCQIGPFSVSWLAMTHSIPEPYALFIETLAGNVLHTADWKIDAQPVTGKAFNPKLYQQLAKRNVLAMVGDSTNANKPGFSISERSCYDGLLATIKPKKGRVVVSCFGSNIARLLSLAKVAEKTGRYMALFGRSLLNMYSIARYLEIWPDTLKVVDSAHIGYLPPEEVLVVATGSQGEPRAALHRLATDNHPHLALAKGDTVIFSSIVIPGNEKAVEALMTRFNSSGIITVQSEESDLPIHASGHPYAEELRLMFSWVKPQIAIPVHGEREHLLAHAEIAKSSGVRKNYVGENGDLYRLAPQAGIRRGVVKTGRVPIRQS</sequence>
<keyword evidence="9" id="KW-1185">Reference proteome</keyword>
<gene>
    <name evidence="8" type="ORF">CA267_017015</name>
</gene>
<dbReference type="GO" id="GO:0004527">
    <property type="term" value="F:exonuclease activity"/>
    <property type="evidence" value="ECO:0007669"/>
    <property type="project" value="UniProtKB-KW"/>
</dbReference>
<reference evidence="9" key="1">
    <citation type="submission" date="2014-12" db="EMBL/GenBank/DDBJ databases">
        <title>Complete genome sequence of a multi-drug resistant Klebsiella pneumoniae.</title>
        <authorList>
            <person name="Hua X."/>
            <person name="Chen Q."/>
            <person name="Li X."/>
            <person name="Feng Y."/>
            <person name="Ruan Z."/>
            <person name="Yu Y."/>
        </authorList>
    </citation>
    <scope>NUCLEOTIDE SEQUENCE [LARGE SCALE GENOMIC DNA]</scope>
    <source>
        <strain evidence="9">5.12</strain>
    </source>
</reference>
<dbReference type="InterPro" id="IPR001279">
    <property type="entry name" value="Metallo-B-lactamas"/>
</dbReference>
<dbReference type="InterPro" id="IPR036866">
    <property type="entry name" value="RibonucZ/Hydroxyglut_hydro"/>
</dbReference>
<dbReference type="Pfam" id="PF07521">
    <property type="entry name" value="RMMBL"/>
    <property type="match status" value="1"/>
</dbReference>
<keyword evidence="6" id="KW-0694">RNA-binding</keyword>
<dbReference type="PANTHER" id="PTHR43694:SF1">
    <property type="entry name" value="RIBONUCLEASE J"/>
    <property type="match status" value="1"/>
</dbReference>
<dbReference type="InterPro" id="IPR011108">
    <property type="entry name" value="RMMBL"/>
</dbReference>
<evidence type="ECO:0000256" key="5">
    <source>
        <dbReference type="ARBA" id="ARBA00022839"/>
    </source>
</evidence>